<evidence type="ECO:0000256" key="1">
    <source>
        <dbReference type="SAM" id="MobiDB-lite"/>
    </source>
</evidence>
<feature type="chain" id="PRO_5040338092" description="Lon N-terminal domain-containing protein" evidence="2">
    <location>
        <begin position="24"/>
        <end position="501"/>
    </location>
</feature>
<feature type="signal peptide" evidence="2">
    <location>
        <begin position="1"/>
        <end position="23"/>
    </location>
</feature>
<dbReference type="PANTHER" id="PTHR46732:SF8">
    <property type="entry name" value="ATP-DEPENDENT PROTEASE LA (LON) DOMAIN PROTEIN"/>
    <property type="match status" value="1"/>
</dbReference>
<evidence type="ECO:0000313" key="4">
    <source>
        <dbReference type="EMBL" id="CAB9498058.1"/>
    </source>
</evidence>
<dbReference type="Pfam" id="PF02190">
    <property type="entry name" value="LON_substr_bdg"/>
    <property type="match status" value="1"/>
</dbReference>
<dbReference type="Gene3D" id="2.30.130.40">
    <property type="entry name" value="LON domain-like"/>
    <property type="match status" value="1"/>
</dbReference>
<dbReference type="SUPFAM" id="SSF88697">
    <property type="entry name" value="PUA domain-like"/>
    <property type="match status" value="1"/>
</dbReference>
<dbReference type="Proteomes" id="UP001153069">
    <property type="component" value="Unassembled WGS sequence"/>
</dbReference>
<organism evidence="4 5">
    <name type="scientific">Seminavis robusta</name>
    <dbReference type="NCBI Taxonomy" id="568900"/>
    <lineage>
        <taxon>Eukaryota</taxon>
        <taxon>Sar</taxon>
        <taxon>Stramenopiles</taxon>
        <taxon>Ochrophyta</taxon>
        <taxon>Bacillariophyta</taxon>
        <taxon>Bacillariophyceae</taxon>
        <taxon>Bacillariophycidae</taxon>
        <taxon>Naviculales</taxon>
        <taxon>Naviculaceae</taxon>
        <taxon>Seminavis</taxon>
    </lineage>
</organism>
<evidence type="ECO:0000256" key="2">
    <source>
        <dbReference type="SAM" id="SignalP"/>
    </source>
</evidence>
<sequence>MLWLSVACILLEICFLRIPKVEGFSLFPPQLNPSLKSCLRRDRATSTTSTTSTRLMQSNDDKEDDDEERRMEMVRQLQKTFYQSTATTSSDEDKDEGPYLEPETGRMMHLPLWRVGWIEVPGRANCLNVHEGHYTNMFEKILATPKEENGWYFGHLHLPGGTKASRSNEPQFALKTWQEECQDDTRFDIPERSAVVGTLMRIADYRRIQDGRLVILVHALERFVVDTVVQSFPHGVAHVQILPDTDLWMSDATSKMDENFAKVKRAKAVADAFSYYHDYECDPSIVLALPQDTEYMKAQDIFGVEIAKCLPFAFLAEQDTLLPEPEQQPEEAEEASFAGGTPLLEDLLQRDLILRNPPPVVGIKSLLLPDPTMNDDDEGNQSAPTTDDLERLVWQNLQDLCRAARYKLPLEIARLKPPGMEDVLPTEQPQTIEHSVSTKYPKARRQWRLSFHVASQLENISSEGVMELRHKMLMTPSTRYRLAALVERLQDINNTYMGQFE</sequence>
<dbReference type="InterPro" id="IPR015947">
    <property type="entry name" value="PUA-like_sf"/>
</dbReference>
<evidence type="ECO:0000313" key="5">
    <source>
        <dbReference type="Proteomes" id="UP001153069"/>
    </source>
</evidence>
<comment type="caution">
    <text evidence="4">The sequence shown here is derived from an EMBL/GenBank/DDBJ whole genome shotgun (WGS) entry which is preliminary data.</text>
</comment>
<feature type="domain" description="Lon N-terminal" evidence="3">
    <location>
        <begin position="127"/>
        <end position="253"/>
    </location>
</feature>
<gene>
    <name evidence="4" type="ORF">SEMRO_31_G020000.1</name>
</gene>
<keyword evidence="2" id="KW-0732">Signal</keyword>
<dbReference type="OrthoDB" id="45003at2759"/>
<feature type="region of interest" description="Disordered" evidence="1">
    <location>
        <begin position="82"/>
        <end position="103"/>
    </location>
</feature>
<dbReference type="InterPro" id="IPR003111">
    <property type="entry name" value="Lon_prtase_N"/>
</dbReference>
<keyword evidence="5" id="KW-1185">Reference proteome</keyword>
<evidence type="ECO:0000259" key="3">
    <source>
        <dbReference type="Pfam" id="PF02190"/>
    </source>
</evidence>
<proteinExistence type="predicted"/>
<dbReference type="PANTHER" id="PTHR46732">
    <property type="entry name" value="ATP-DEPENDENT PROTEASE LA (LON) DOMAIN PROTEIN"/>
    <property type="match status" value="1"/>
</dbReference>
<accession>A0A9N8H5U1</accession>
<name>A0A9N8H5U1_9STRA</name>
<protein>
    <recommendedName>
        <fullName evidence="3">Lon N-terminal domain-containing protein</fullName>
    </recommendedName>
</protein>
<dbReference type="AlphaFoldDB" id="A0A9N8H5U1"/>
<dbReference type="InterPro" id="IPR046336">
    <property type="entry name" value="Lon_prtase_N_sf"/>
</dbReference>
<feature type="region of interest" description="Disordered" evidence="1">
    <location>
        <begin position="38"/>
        <end position="70"/>
    </location>
</feature>
<reference evidence="4" key="1">
    <citation type="submission" date="2020-06" db="EMBL/GenBank/DDBJ databases">
        <authorList>
            <consortium name="Plant Systems Biology data submission"/>
        </authorList>
    </citation>
    <scope>NUCLEOTIDE SEQUENCE</scope>
    <source>
        <strain evidence="4">D6</strain>
    </source>
</reference>
<dbReference type="EMBL" id="CAICTM010000031">
    <property type="protein sequence ID" value="CAB9498058.1"/>
    <property type="molecule type" value="Genomic_DNA"/>
</dbReference>